<name>A0ACA9PIC5_9GLOM</name>
<gene>
    <name evidence="1" type="ORF">RPERSI_LOCUS10148</name>
</gene>
<feature type="non-terminal residue" evidence="1">
    <location>
        <position position="1"/>
    </location>
</feature>
<protein>
    <submittedName>
        <fullName evidence="1">30876_t:CDS:1</fullName>
    </submittedName>
</protein>
<comment type="caution">
    <text evidence="1">The sequence shown here is derived from an EMBL/GenBank/DDBJ whole genome shotgun (WGS) entry which is preliminary data.</text>
</comment>
<evidence type="ECO:0000313" key="1">
    <source>
        <dbReference type="EMBL" id="CAG8703803.1"/>
    </source>
</evidence>
<keyword evidence="2" id="KW-1185">Reference proteome</keyword>
<dbReference type="EMBL" id="CAJVQC010019808">
    <property type="protein sequence ID" value="CAG8703803.1"/>
    <property type="molecule type" value="Genomic_DNA"/>
</dbReference>
<reference evidence="1" key="1">
    <citation type="submission" date="2021-06" db="EMBL/GenBank/DDBJ databases">
        <authorList>
            <person name="Kallberg Y."/>
            <person name="Tangrot J."/>
            <person name="Rosling A."/>
        </authorList>
    </citation>
    <scope>NUCLEOTIDE SEQUENCE</scope>
    <source>
        <strain evidence="1">MA461A</strain>
    </source>
</reference>
<organism evidence="1 2">
    <name type="scientific">Racocetra persica</name>
    <dbReference type="NCBI Taxonomy" id="160502"/>
    <lineage>
        <taxon>Eukaryota</taxon>
        <taxon>Fungi</taxon>
        <taxon>Fungi incertae sedis</taxon>
        <taxon>Mucoromycota</taxon>
        <taxon>Glomeromycotina</taxon>
        <taxon>Glomeromycetes</taxon>
        <taxon>Diversisporales</taxon>
        <taxon>Gigasporaceae</taxon>
        <taxon>Racocetra</taxon>
    </lineage>
</organism>
<sequence>PINKKCGEIKNADSYMHLPLNRYTKSAEQINARKWFESSIPNNPIQQHIQQHIEQQILQQPYSQLEDIRQVSILAPIETYLINSTAITHEYEATVKWTGYFVEKDAFALR</sequence>
<proteinExistence type="predicted"/>
<dbReference type="Proteomes" id="UP000789920">
    <property type="component" value="Unassembled WGS sequence"/>
</dbReference>
<accession>A0ACA9PIC5</accession>
<evidence type="ECO:0000313" key="2">
    <source>
        <dbReference type="Proteomes" id="UP000789920"/>
    </source>
</evidence>